<protein>
    <submittedName>
        <fullName evidence="2">Putative secreted protein</fullName>
    </submittedName>
</protein>
<keyword evidence="1" id="KW-0732">Signal</keyword>
<sequence length="74" mass="8108">MFAELVVVHLDLDFLCLWTPAARVEAATPPAASSSAFVAANRRNLSLRIFFNLRRSSRYASSCSRFSARSVASA</sequence>
<name>A0A2M4DQ26_ANODA</name>
<reference evidence="2" key="1">
    <citation type="submission" date="2018-01" db="EMBL/GenBank/DDBJ databases">
        <title>An insight into the sialome of Amazonian anophelines.</title>
        <authorList>
            <person name="Ribeiro J.M."/>
            <person name="Scarpassa V."/>
            <person name="Calvo E."/>
        </authorList>
    </citation>
    <scope>NUCLEOTIDE SEQUENCE</scope>
</reference>
<accession>A0A2M4DQ26</accession>
<feature type="chain" id="PRO_5014908623" evidence="1">
    <location>
        <begin position="27"/>
        <end position="74"/>
    </location>
</feature>
<organism evidence="2">
    <name type="scientific">Anopheles darlingi</name>
    <name type="common">Mosquito</name>
    <dbReference type="NCBI Taxonomy" id="43151"/>
    <lineage>
        <taxon>Eukaryota</taxon>
        <taxon>Metazoa</taxon>
        <taxon>Ecdysozoa</taxon>
        <taxon>Arthropoda</taxon>
        <taxon>Hexapoda</taxon>
        <taxon>Insecta</taxon>
        <taxon>Pterygota</taxon>
        <taxon>Neoptera</taxon>
        <taxon>Endopterygota</taxon>
        <taxon>Diptera</taxon>
        <taxon>Nematocera</taxon>
        <taxon>Culicoidea</taxon>
        <taxon>Culicidae</taxon>
        <taxon>Anophelinae</taxon>
        <taxon>Anopheles</taxon>
    </lineage>
</organism>
<proteinExistence type="predicted"/>
<evidence type="ECO:0000313" key="2">
    <source>
        <dbReference type="EMBL" id="MBW79228.1"/>
    </source>
</evidence>
<dbReference type="EMBL" id="GGFL01015050">
    <property type="protein sequence ID" value="MBW79228.1"/>
    <property type="molecule type" value="Transcribed_RNA"/>
</dbReference>
<dbReference type="AlphaFoldDB" id="A0A2M4DQ26"/>
<evidence type="ECO:0000256" key="1">
    <source>
        <dbReference type="SAM" id="SignalP"/>
    </source>
</evidence>
<feature type="signal peptide" evidence="1">
    <location>
        <begin position="1"/>
        <end position="26"/>
    </location>
</feature>